<feature type="transmembrane region" description="Helical" evidence="1">
    <location>
        <begin position="111"/>
        <end position="131"/>
    </location>
</feature>
<dbReference type="Proteomes" id="UP000050741">
    <property type="component" value="Unassembled WGS sequence"/>
</dbReference>
<feature type="transmembrane region" description="Helical" evidence="1">
    <location>
        <begin position="28"/>
        <end position="51"/>
    </location>
</feature>
<keyword evidence="1" id="KW-0812">Transmembrane</keyword>
<accession>A0A183CNF9</accession>
<organism evidence="2 3">
    <name type="scientific">Globodera pallida</name>
    <name type="common">Potato cyst nematode worm</name>
    <name type="synonym">Heterodera pallida</name>
    <dbReference type="NCBI Taxonomy" id="36090"/>
    <lineage>
        <taxon>Eukaryota</taxon>
        <taxon>Metazoa</taxon>
        <taxon>Ecdysozoa</taxon>
        <taxon>Nematoda</taxon>
        <taxon>Chromadorea</taxon>
        <taxon>Rhabditida</taxon>
        <taxon>Tylenchina</taxon>
        <taxon>Tylenchomorpha</taxon>
        <taxon>Tylenchoidea</taxon>
        <taxon>Heteroderidae</taxon>
        <taxon>Heteroderinae</taxon>
        <taxon>Globodera</taxon>
    </lineage>
</organism>
<proteinExistence type="predicted"/>
<dbReference type="WBParaSite" id="GPLIN_001441600">
    <property type="protein sequence ID" value="GPLIN_001441600"/>
    <property type="gene ID" value="GPLIN_001441600"/>
</dbReference>
<sequence length="209" mass="22355">MAESEFGEARFEIGAVISRAFETIGANIVLFCGLALVLAGLPQFVLGYWQASNIGLRPSLGDSSFVFSSGYWAAAIITWLVGIVTGAILQASLTRATVMHLSGETPQFGQCLTVGISLILPMIAIGLLAGLGIGIGFIFLIVPGIILWLVWSVVTPAYVQEKVGIFEAFGRSAELTSGSRWRIFLTMLIVVVLIWVLSIPVRASLPTPR</sequence>
<reference evidence="2" key="1">
    <citation type="submission" date="2014-05" db="EMBL/GenBank/DDBJ databases">
        <title>The genome and life-stage specific transcriptomes of Globodera pallida elucidate key aspects of plant parasitism by a cyst nematode.</title>
        <authorList>
            <person name="Cotton J.A."/>
            <person name="Lilley C.J."/>
            <person name="Jones L.M."/>
            <person name="Kikuchi T."/>
            <person name="Reid A.J."/>
            <person name="Thorpe P."/>
            <person name="Tsai I.J."/>
            <person name="Beasley H."/>
            <person name="Blok V."/>
            <person name="Cock P.J.A."/>
            <person name="Van den Akker S.E."/>
            <person name="Holroyd N."/>
            <person name="Hunt M."/>
            <person name="Mantelin S."/>
            <person name="Naghra H."/>
            <person name="Pain A."/>
            <person name="Palomares-Rius J.E."/>
            <person name="Zarowiecki M."/>
            <person name="Berriman M."/>
            <person name="Jones J.T."/>
            <person name="Urwin P.E."/>
        </authorList>
    </citation>
    <scope>NUCLEOTIDE SEQUENCE [LARGE SCALE GENOMIC DNA]</scope>
    <source>
        <strain evidence="2">Lindley</strain>
    </source>
</reference>
<feature type="transmembrane region" description="Helical" evidence="1">
    <location>
        <begin position="180"/>
        <end position="201"/>
    </location>
</feature>
<keyword evidence="1" id="KW-1133">Transmembrane helix</keyword>
<protein>
    <submittedName>
        <fullName evidence="3">Yip1 domain-containing protein</fullName>
    </submittedName>
</protein>
<dbReference type="AlphaFoldDB" id="A0A183CNF9"/>
<evidence type="ECO:0000256" key="1">
    <source>
        <dbReference type="SAM" id="Phobius"/>
    </source>
</evidence>
<keyword evidence="1" id="KW-0472">Membrane</keyword>
<evidence type="ECO:0000313" key="2">
    <source>
        <dbReference type="Proteomes" id="UP000050741"/>
    </source>
</evidence>
<feature type="transmembrane region" description="Helical" evidence="1">
    <location>
        <begin position="71"/>
        <end position="91"/>
    </location>
</feature>
<reference evidence="3" key="2">
    <citation type="submission" date="2016-06" db="UniProtKB">
        <authorList>
            <consortium name="WormBaseParasite"/>
        </authorList>
    </citation>
    <scope>IDENTIFICATION</scope>
</reference>
<name>A0A183CNF9_GLOPA</name>
<evidence type="ECO:0000313" key="3">
    <source>
        <dbReference type="WBParaSite" id="GPLIN_001441600"/>
    </source>
</evidence>
<keyword evidence="2" id="KW-1185">Reference proteome</keyword>